<dbReference type="EMBL" id="CAKOFQ010008033">
    <property type="protein sequence ID" value="CAH2011085.1"/>
    <property type="molecule type" value="Genomic_DNA"/>
</dbReference>
<gene>
    <name evidence="1" type="ORF">ACAOBT_LOCUS31947</name>
</gene>
<reference evidence="1" key="1">
    <citation type="submission" date="2022-03" db="EMBL/GenBank/DDBJ databases">
        <authorList>
            <person name="Sayadi A."/>
        </authorList>
    </citation>
    <scope>NUCLEOTIDE SEQUENCE</scope>
</reference>
<organism evidence="1 2">
    <name type="scientific">Acanthoscelides obtectus</name>
    <name type="common">Bean weevil</name>
    <name type="synonym">Bruchus obtectus</name>
    <dbReference type="NCBI Taxonomy" id="200917"/>
    <lineage>
        <taxon>Eukaryota</taxon>
        <taxon>Metazoa</taxon>
        <taxon>Ecdysozoa</taxon>
        <taxon>Arthropoda</taxon>
        <taxon>Hexapoda</taxon>
        <taxon>Insecta</taxon>
        <taxon>Pterygota</taxon>
        <taxon>Neoptera</taxon>
        <taxon>Endopterygota</taxon>
        <taxon>Coleoptera</taxon>
        <taxon>Polyphaga</taxon>
        <taxon>Cucujiformia</taxon>
        <taxon>Chrysomeloidea</taxon>
        <taxon>Chrysomelidae</taxon>
        <taxon>Bruchinae</taxon>
        <taxon>Bruchini</taxon>
        <taxon>Acanthoscelides</taxon>
    </lineage>
</organism>
<evidence type="ECO:0000313" key="1">
    <source>
        <dbReference type="EMBL" id="CAH2011085.1"/>
    </source>
</evidence>
<name>A0A9P0Q8X0_ACAOB</name>
<sequence>MFFSLKSVCPIAIRHGIASSSYTYYLQNPRKIIVGLIC</sequence>
<keyword evidence="2" id="KW-1185">Reference proteome</keyword>
<evidence type="ECO:0000313" key="2">
    <source>
        <dbReference type="Proteomes" id="UP001152888"/>
    </source>
</evidence>
<protein>
    <submittedName>
        <fullName evidence="1">Uncharacterized protein</fullName>
    </submittedName>
</protein>
<comment type="caution">
    <text evidence="1">The sequence shown here is derived from an EMBL/GenBank/DDBJ whole genome shotgun (WGS) entry which is preliminary data.</text>
</comment>
<dbReference type="Proteomes" id="UP001152888">
    <property type="component" value="Unassembled WGS sequence"/>
</dbReference>
<dbReference type="AlphaFoldDB" id="A0A9P0Q8X0"/>
<proteinExistence type="predicted"/>
<accession>A0A9P0Q8X0</accession>